<comment type="caution">
    <text evidence="3">The sequence shown here is derived from an EMBL/GenBank/DDBJ whole genome shotgun (WGS) entry which is preliminary data.</text>
</comment>
<sequence length="2995" mass="315782">MQSMPRASLDALVVNRGLASSASAFTTTGDANVSLNLTQLGFKRCGRPTRITAGIPADETAILVDESGFPHITGMPGRANIIKRMAWPAKRGIPVGMATYQLPVVRLTVLLDRCHSVSMPDPPLLLRRRQRRQDVLMISGCQDTQTSSDFGDADLSDTDTVLKTREIPRSLPVMYPSRFICGSRFSASATAFRPTSLLLCSRHCREPLASGGDSVAPPASPPSQPPSAPSAASQRKEYTAELLRSISRRGGGAVRRARHGTTTSAAVALSALLNPSSISAKGEATNNGGGAPALAATSVKGAEHVAAGSPLLRVFDATHAPRSTAPSRPAEPKSPSFAGPIANRRSIAEAPRTRRNANSNASVFTAGSTAGGGAPSSAPPPAPRPTPLSRALLHKLLHTIRTEKRVPWDALSRLHPELLHMPLYACRHEWCEGYCARGSATPIVSLAKAGSARAPSLPAASLTTIAKPRGDRNGHRRRLPPLLLCAASTGTGKSVLIPLYALDAHWAVLERRLLRTIDAYDKAAAAEATEKSFIREFTACSRLRIVVSQPTRVACAELAAYASALLDAGRTRVGASDSTEVAPAGAGLSGGRRRDKKQCALSRRLVGKRVGFAVGGESQFCSETEIVFATPGYVLNALQVSHPQSSLSPTTLVVDEAHCRDIETDALLAWMKLSRECSQGGDASTLDTSAPLPVLRQYYVVSATMNLQAMDAYLCRGLQNGSNGERDAHPGPREGLARGPERTIAESDALPEDAGGTDPVSADAPLLLLSPMQLHHVRRWWQREQSLGAGGRIDGADVDSAVARAVTTDQRVRAAVLQLVEVTEGYGECDDGYRDDLLLIGGAASAANGSPAASSTEHAVADFFASSAKSPTETTARVAPSRLSPPLNPSELRGADGAVIVIATQPYRVERYFVDDLDPVKGCFARSQVLFDEATRLSATAAASAAAARTPSNALQGGASGGRKGGSQPKQGDKAASSASAADATQRTSRGFPMCLTDDGAALRARLVDLHGTRAASYVMLSTRARALVELILQLLQAARLRWIDGAAAPPATPRPPRSEQSYHADDIASEPVSTTLAAADPPAAEAPITVLVFVAGISELHQIMLALERLCDTVQPSPSTALFPSTNVADSSAPSTLVLRHGSEVFSVGLLHSTAVGSPQEQLTATEHSGAPLRLLLSTNVAESSLTIANTRVVVDTCLERRISTDDVTGATQVLTSFVSPSGLRQRCGRVGRTGDGVVIHLAPRRFVLPETLLQPPTTTRRAVLPTSSTAGLPDSSASTLTFEALPDGVATVLLRLKFLFAKVGDALAALPSPPSAAAVRLALQQLADMDLLLLPEAAETTPPQETTRNVPDLAARTASTERRSLMEASAASASAAARGPFRPANAVALYGGDGALLPLLDCSTFTPKGYFVASLPLPYEHAALVYYGLQFCCVEDALLVACAMAVPSLFLTPRVSSRSAIQMGARRGTNSDYASQRWDVDRMPALSPLEQFYRHLWVQRHLAGFAVQRMVRPAACPSDGGEATNSRQCIHDKSSASGTGEPAPTTAAATTSVERQAGQLSEPLMLRALLRQWYAFSNVDACIGFQNTHGLNRSAMRQVDSMVAQTCGRLIRLLLQVSTASEDGAAKRFVVEDAEAEVDFGAYVCQAGAVGSGATVLPSMNGMARRGSRGGGSTIGRIPFLPDWPAEAREQLLRSLRRLQRVAVGRVHLRHTEVRQRYGLPQWYDSEERWIRLWGRPYLRHGPTDHLASRISGRGAGKISAGVVDKERDAREAVQRHPCFRYWVDGLPALRSPYPSLYRQQRTTSVAVGGAITPFSTSVPPPLSTQVTRSKVPIYRPPVPPPPIPPVVFAMGRTDDRLCAAFVAAFGHRTLRGEDGGHRFHHRRLRRNMQALANDEEHVCTFHIDVQQQQDLASSSLSSSGAADQPTCTAPLSPPSNSYDLLHASGVTSKSVEQALSPYLRGAGLQQLEVFQSNRLAVAARFASDGFSGLFDSLSPSYTAVLCANGDADSNADEESDDMYDGGSDAVSTQRVHAVRDGRRTAARSTRSAEAMCGVATSEAAPTNARPVSADGAHGPPSEDLLKAVVLPSALRYADGGRPPPTATSPARDTSTRISHPYVQLAPFGVSLLTAATAGTGGGGGGSSLGSLQRIPLSGVATAALSSPTVPAQPSSSLITVPTLHSASLVRQADSAADERRSVRFVEVPLPSAAAATRPARGGAATATVTTTTCVAWSDNLGISGRSVTRAAVAALGLADLFPTAPPLSKNSSPLDSRGTPLRTNSGDGTAAASAPSSACTNLQPSNGTATPTTLTVSVVPPIYVTRSITWKVLLPALVPPASSMAQATHKGSTDAAPPPAHYCMLCNYLCSSQGALDQHYRCASHLEHLYHAVQLGLRREHLETLYGWAPRTASGHQCAGTDEAHTRDHPGFSESEGSASTLHLAPPVTAALPLASLLSLQSVTRLPLAQHVYPCVVGAQSFLNCLQWSAGDPAPSSSSLSSSREPKLPGAHKAEGRAAGAHRATPLAVAGSLVALQSVTDVLPPPHLRKPTQPSPCRGGFGVGAAPPSSSVDAETLSAHHVWVLNLSNSGEASAAASGTTSPPMSALLVVAGYLAAASPQATVALLLNDTHTHLHAVMLYGLGVWRLPTPLPMQGYMGLLEHIGRGGGWPGVLVPMTNVPSHKRHESVREEASPATHGPSDGLHWCAPEAACALSSDKHRCGMSASARALNRDAIVEATLLLVLHEYLHARRNMVTLADYVERVMHKLQLSPFVVSGARAVHGAEKASPAVTAADVLTAYLIHVRHGQTIQALLRDLGCVFATPPRALATLMQPARASTPARSAEEGCSAAQVGLRAPRRHEASLSPAAAALSKRLSYRTLGAEGAAVEMMFTVPPALPSRLPPVTFAAQLRQFYVDRHAHRWMPQRQASATPARTSGAAASTARAGDEELIKGNSHARPARELQARDRAGRLRGPRKVDKGIEIVDDEESLPQF</sequence>
<dbReference type="VEuPathDB" id="TriTrypDB:LdCL_120007700"/>
<dbReference type="InterPro" id="IPR027417">
    <property type="entry name" value="P-loop_NTPase"/>
</dbReference>
<dbReference type="GO" id="GO:0003723">
    <property type="term" value="F:RNA binding"/>
    <property type="evidence" value="ECO:0007669"/>
    <property type="project" value="TreeGrafter"/>
</dbReference>
<feature type="compositionally biased region" description="Polar residues" evidence="1">
    <location>
        <begin position="2106"/>
        <end position="2115"/>
    </location>
</feature>
<feature type="region of interest" description="Disordered" evidence="1">
    <location>
        <begin position="321"/>
        <end position="388"/>
    </location>
</feature>
<feature type="region of interest" description="Disordered" evidence="1">
    <location>
        <begin position="948"/>
        <end position="991"/>
    </location>
</feature>
<feature type="region of interest" description="Disordered" evidence="1">
    <location>
        <begin position="2416"/>
        <end position="2438"/>
    </location>
</feature>
<feature type="compositionally biased region" description="Low complexity" evidence="1">
    <location>
        <begin position="948"/>
        <end position="957"/>
    </location>
</feature>
<feature type="domain" description="Helicase C-terminal" evidence="2">
    <location>
        <begin position="1107"/>
        <end position="1274"/>
    </location>
</feature>
<organism evidence="3 4">
    <name type="scientific">Leishmania donovani</name>
    <dbReference type="NCBI Taxonomy" id="5661"/>
    <lineage>
        <taxon>Eukaryota</taxon>
        <taxon>Discoba</taxon>
        <taxon>Euglenozoa</taxon>
        <taxon>Kinetoplastea</taxon>
        <taxon>Metakinetoplastina</taxon>
        <taxon>Trypanosomatida</taxon>
        <taxon>Trypanosomatidae</taxon>
        <taxon>Leishmaniinae</taxon>
        <taxon>Leishmania</taxon>
    </lineage>
</organism>
<feature type="region of interest" description="Disordered" evidence="1">
    <location>
        <begin position="2681"/>
        <end position="2700"/>
    </location>
</feature>
<dbReference type="VEuPathDB" id="TriTrypDB:LdBPK_120260.1"/>
<proteinExistence type="predicted"/>
<feature type="compositionally biased region" description="Pro residues" evidence="1">
    <location>
        <begin position="377"/>
        <end position="386"/>
    </location>
</feature>
<feature type="region of interest" description="Disordered" evidence="1">
    <location>
        <begin position="2062"/>
        <end position="2081"/>
    </location>
</feature>
<feature type="region of interest" description="Disordered" evidence="1">
    <location>
        <begin position="209"/>
        <end position="237"/>
    </location>
</feature>
<keyword evidence="3" id="KW-0347">Helicase</keyword>
<feature type="region of interest" description="Disordered" evidence="1">
    <location>
        <begin position="2265"/>
        <end position="2310"/>
    </location>
</feature>
<dbReference type="GO" id="GO:0000390">
    <property type="term" value="P:spliceosomal complex disassembly"/>
    <property type="evidence" value="ECO:0007669"/>
    <property type="project" value="TreeGrafter"/>
</dbReference>
<feature type="compositionally biased region" description="Low complexity" evidence="1">
    <location>
        <begin position="1538"/>
        <end position="1554"/>
    </location>
</feature>
<evidence type="ECO:0000256" key="1">
    <source>
        <dbReference type="SAM" id="MobiDB-lite"/>
    </source>
</evidence>
<dbReference type="PANTHER" id="PTHR18934">
    <property type="entry name" value="ATP-DEPENDENT RNA HELICASE"/>
    <property type="match status" value="1"/>
</dbReference>
<dbReference type="PROSITE" id="PS00028">
    <property type="entry name" value="ZINC_FINGER_C2H2_1"/>
    <property type="match status" value="1"/>
</dbReference>
<feature type="compositionally biased region" description="Basic and acidic residues" evidence="1">
    <location>
        <begin position="2503"/>
        <end position="2515"/>
    </location>
</feature>
<protein>
    <submittedName>
        <fullName evidence="3">Helicase conserved C-terminal domain family protein</fullName>
    </submittedName>
</protein>
<dbReference type="PANTHER" id="PTHR18934:SF85">
    <property type="entry name" value="ATP-DEPENDENT RNA HELICASE DHX8"/>
    <property type="match status" value="1"/>
</dbReference>
<dbReference type="VEuPathDB" id="TriTrypDB:LDHU3_12.0370"/>
<feature type="compositionally biased region" description="Low complexity" evidence="1">
    <location>
        <begin position="1915"/>
        <end position="1927"/>
    </location>
</feature>
<reference evidence="4" key="1">
    <citation type="submission" date="2019-02" db="EMBL/GenBank/DDBJ databases">
        <title>FDA dAtabase for Regulatory Grade micrObial Sequences (FDA-ARGOS): Supporting development and validation of Infectious Disease Dx tests.</title>
        <authorList>
            <person name="Duncan R."/>
            <person name="Fisher C."/>
            <person name="Tallon L."/>
            <person name="Sadzewicz L."/>
            <person name="Sengamalay N."/>
            <person name="Ott S."/>
            <person name="Godinez A."/>
            <person name="Nagaraj S."/>
            <person name="Vavikolanu K."/>
            <person name="Nadendla S."/>
            <person name="Aluvathingal J."/>
            <person name="Sichtig H."/>
        </authorList>
    </citation>
    <scope>NUCLEOTIDE SEQUENCE [LARGE SCALE GENOMIC DNA]</scope>
    <source>
        <strain evidence="4">FDAARGOS_361</strain>
    </source>
</reference>
<feature type="compositionally biased region" description="Acidic residues" evidence="1">
    <location>
        <begin position="2985"/>
        <end position="2995"/>
    </location>
</feature>
<name>A0A504X4A8_LEIDO</name>
<keyword evidence="3" id="KW-0378">Hydrolase</keyword>
<dbReference type="GO" id="GO:0004386">
    <property type="term" value="F:helicase activity"/>
    <property type="evidence" value="ECO:0007669"/>
    <property type="project" value="UniProtKB-KW"/>
</dbReference>
<dbReference type="SUPFAM" id="SSF52540">
    <property type="entry name" value="P-loop containing nucleoside triphosphate hydrolases"/>
    <property type="match status" value="1"/>
</dbReference>
<evidence type="ECO:0000313" key="3">
    <source>
        <dbReference type="EMBL" id="TPP43133.1"/>
    </source>
</evidence>
<feature type="compositionally biased region" description="Pro residues" evidence="1">
    <location>
        <begin position="218"/>
        <end position="228"/>
    </location>
</feature>
<feature type="compositionally biased region" description="Low complexity" evidence="1">
    <location>
        <begin position="2929"/>
        <end position="2945"/>
    </location>
</feature>
<keyword evidence="3" id="KW-0067">ATP-binding</keyword>
<dbReference type="Pfam" id="PF00271">
    <property type="entry name" value="Helicase_C"/>
    <property type="match status" value="1"/>
</dbReference>
<feature type="compositionally biased region" description="Polar residues" evidence="1">
    <location>
        <begin position="1928"/>
        <end position="1937"/>
    </location>
</feature>
<feature type="region of interest" description="Disordered" evidence="1">
    <location>
        <begin position="1915"/>
        <end position="1937"/>
    </location>
</feature>
<feature type="region of interest" description="Disordered" evidence="1">
    <location>
        <begin position="1518"/>
        <end position="1554"/>
    </location>
</feature>
<dbReference type="Proteomes" id="UP000318447">
    <property type="component" value="Unassembled WGS sequence"/>
</dbReference>
<dbReference type="InterPro" id="IPR001650">
    <property type="entry name" value="Helicase_C-like"/>
</dbReference>
<feature type="region of interest" description="Disordered" evidence="1">
    <location>
        <begin position="2925"/>
        <end position="2995"/>
    </location>
</feature>
<dbReference type="SMART" id="SM00487">
    <property type="entry name" value="DEXDc"/>
    <property type="match status" value="1"/>
</dbReference>
<feature type="compositionally biased region" description="Basic and acidic residues" evidence="1">
    <location>
        <begin position="2960"/>
        <end position="2984"/>
    </location>
</feature>
<accession>A0A504X4A8</accession>
<dbReference type="GO" id="GO:0071013">
    <property type="term" value="C:catalytic step 2 spliceosome"/>
    <property type="evidence" value="ECO:0007669"/>
    <property type="project" value="TreeGrafter"/>
</dbReference>
<feature type="compositionally biased region" description="Low complexity" evidence="1">
    <location>
        <begin position="975"/>
        <end position="984"/>
    </location>
</feature>
<dbReference type="PROSITE" id="PS51194">
    <property type="entry name" value="HELICASE_CTER"/>
    <property type="match status" value="1"/>
</dbReference>
<feature type="compositionally biased region" description="Basic and acidic residues" evidence="1">
    <location>
        <begin position="2421"/>
        <end position="2430"/>
    </location>
</feature>
<feature type="region of interest" description="Disordered" evidence="1">
    <location>
        <begin position="2493"/>
        <end position="2520"/>
    </location>
</feature>
<dbReference type="Gene3D" id="3.40.50.12660">
    <property type="match status" value="1"/>
</dbReference>
<feature type="region of interest" description="Disordered" evidence="1">
    <location>
        <begin position="2094"/>
        <end position="2115"/>
    </location>
</feature>
<evidence type="ECO:0000259" key="2">
    <source>
        <dbReference type="PROSITE" id="PS51194"/>
    </source>
</evidence>
<dbReference type="InterPro" id="IPR013087">
    <property type="entry name" value="Znf_C2H2_type"/>
</dbReference>
<evidence type="ECO:0000313" key="4">
    <source>
        <dbReference type="Proteomes" id="UP000318447"/>
    </source>
</evidence>
<feature type="compositionally biased region" description="Acidic residues" evidence="1">
    <location>
        <begin position="2012"/>
        <end position="2022"/>
    </location>
</feature>
<keyword evidence="3" id="KW-0547">Nucleotide-binding</keyword>
<dbReference type="Gene3D" id="3.40.50.300">
    <property type="entry name" value="P-loop containing nucleotide triphosphate hydrolases"/>
    <property type="match status" value="2"/>
</dbReference>
<dbReference type="InterPro" id="IPR014001">
    <property type="entry name" value="Helicase_ATP-bd"/>
</dbReference>
<gene>
    <name evidence="3" type="ORF">CGC21_9930</name>
</gene>
<dbReference type="EMBL" id="RHLC01000044">
    <property type="protein sequence ID" value="TPP43133.1"/>
    <property type="molecule type" value="Genomic_DNA"/>
</dbReference>
<dbReference type="SMART" id="SM00490">
    <property type="entry name" value="HELICc"/>
    <property type="match status" value="1"/>
</dbReference>
<feature type="region of interest" description="Disordered" evidence="1">
    <location>
        <begin position="2011"/>
        <end position="2030"/>
    </location>
</feature>